<comment type="caution">
    <text evidence="1">The sequence shown here is derived from an EMBL/GenBank/DDBJ whole genome shotgun (WGS) entry which is preliminary data.</text>
</comment>
<organism evidence="1 2">
    <name type="scientific">Allacma fusca</name>
    <dbReference type="NCBI Taxonomy" id="39272"/>
    <lineage>
        <taxon>Eukaryota</taxon>
        <taxon>Metazoa</taxon>
        <taxon>Ecdysozoa</taxon>
        <taxon>Arthropoda</taxon>
        <taxon>Hexapoda</taxon>
        <taxon>Collembola</taxon>
        <taxon>Symphypleona</taxon>
        <taxon>Sminthuridae</taxon>
        <taxon>Allacma</taxon>
    </lineage>
</organism>
<proteinExistence type="predicted"/>
<protein>
    <submittedName>
        <fullName evidence="1">Uncharacterized protein</fullName>
    </submittedName>
</protein>
<dbReference type="Proteomes" id="UP000708208">
    <property type="component" value="Unassembled WGS sequence"/>
</dbReference>
<dbReference type="EMBL" id="CAJVCH010179553">
    <property type="protein sequence ID" value="CAG7729516.1"/>
    <property type="molecule type" value="Genomic_DNA"/>
</dbReference>
<evidence type="ECO:0000313" key="1">
    <source>
        <dbReference type="EMBL" id="CAG7729516.1"/>
    </source>
</evidence>
<name>A0A8J2PAH7_9HEXA</name>
<keyword evidence="2" id="KW-1185">Reference proteome</keyword>
<evidence type="ECO:0000313" key="2">
    <source>
        <dbReference type="Proteomes" id="UP000708208"/>
    </source>
</evidence>
<accession>A0A8J2PAH7</accession>
<gene>
    <name evidence="1" type="ORF">AFUS01_LOCUS18221</name>
</gene>
<reference evidence="1" key="1">
    <citation type="submission" date="2021-06" db="EMBL/GenBank/DDBJ databases">
        <authorList>
            <person name="Hodson N. C."/>
            <person name="Mongue J. A."/>
            <person name="Jaron S. K."/>
        </authorList>
    </citation>
    <scope>NUCLEOTIDE SEQUENCE</scope>
</reference>
<dbReference type="AlphaFoldDB" id="A0A8J2PAH7"/>
<sequence>MYTDDSDGFKPFKPEVNRNLLESLKYTHSSDFKTSGDIALEGSERPIMIESEIRFERHDSRTNYHHCSNTGEDHEDPNVLISIDEMGKSLGTLQKHAKCQEEYRKRQNQKYEDLVEAIPETSRSFFEKRSKVGRPALIEKEPSLHEVIMLLLSHGLQASDCRGLQSLRSSCRTIVL</sequence>